<gene>
    <name evidence="1" type="ORF">FHR86_003484</name>
</gene>
<comment type="caution">
    <text evidence="1">The sequence shown here is derived from an EMBL/GenBank/DDBJ whole genome shotgun (WGS) entry which is preliminary data.</text>
</comment>
<evidence type="ECO:0000313" key="1">
    <source>
        <dbReference type="EMBL" id="NIJ03128.1"/>
    </source>
</evidence>
<reference evidence="1 2" key="1">
    <citation type="submission" date="2020-03" db="EMBL/GenBank/DDBJ databases">
        <title>Genomic Encyclopedia of Type Strains, Phase III (KMG-III): the genomes of soil and plant-associated and newly described type strains.</title>
        <authorList>
            <person name="Whitman W."/>
        </authorList>
    </citation>
    <scope>NUCLEOTIDE SEQUENCE [LARGE SCALE GENOMIC DNA]</scope>
    <source>
        <strain evidence="1 2">CECT 4207</strain>
    </source>
</reference>
<name>A0ABX0TKN4_9MICC</name>
<sequence length="116" mass="12831">MTADELAELKLRLLREDPEYRGKVEAVAAARRERAQALRSAEQPIVRDLRAVGCDVTSVWDLANTTEPYGNALPVLLGYLDRGGYPDQVMESLGRAMAVNPAVAFWDQLKTLLSQS</sequence>
<dbReference type="EMBL" id="JAAOZD010000009">
    <property type="protein sequence ID" value="NIJ03128.1"/>
    <property type="molecule type" value="Genomic_DNA"/>
</dbReference>
<dbReference type="RefSeq" id="WP_239528783.1">
    <property type="nucleotide sequence ID" value="NZ_BAAAVO010000014.1"/>
</dbReference>
<dbReference type="Proteomes" id="UP000802392">
    <property type="component" value="Unassembled WGS sequence"/>
</dbReference>
<evidence type="ECO:0000313" key="2">
    <source>
        <dbReference type="Proteomes" id="UP000802392"/>
    </source>
</evidence>
<protein>
    <submittedName>
        <fullName evidence="1">Uncharacterized protein</fullName>
    </submittedName>
</protein>
<proteinExistence type="predicted"/>
<organism evidence="1 2">
    <name type="scientific">Paenarthrobacter ilicis</name>
    <dbReference type="NCBI Taxonomy" id="43665"/>
    <lineage>
        <taxon>Bacteria</taxon>
        <taxon>Bacillati</taxon>
        <taxon>Actinomycetota</taxon>
        <taxon>Actinomycetes</taxon>
        <taxon>Micrococcales</taxon>
        <taxon>Micrococcaceae</taxon>
        <taxon>Paenarthrobacter</taxon>
    </lineage>
</organism>
<keyword evidence="2" id="KW-1185">Reference proteome</keyword>
<accession>A0ABX0TKN4</accession>